<evidence type="ECO:0000256" key="1">
    <source>
        <dbReference type="ARBA" id="ARBA00004141"/>
    </source>
</evidence>
<dbReference type="InterPro" id="IPR011701">
    <property type="entry name" value="MFS"/>
</dbReference>
<dbReference type="PANTHER" id="PTHR43791:SF40">
    <property type="entry name" value="THIAMINE PATHWAY TRANSPORTER THI73"/>
    <property type="match status" value="1"/>
</dbReference>
<dbReference type="EMBL" id="PTQR01000037">
    <property type="protein sequence ID" value="TKX24905.1"/>
    <property type="molecule type" value="Genomic_DNA"/>
</dbReference>
<dbReference type="Proteomes" id="UP000308133">
    <property type="component" value="Unassembled WGS sequence"/>
</dbReference>
<comment type="subcellular location">
    <subcellularLocation>
        <location evidence="1">Membrane</location>
        <topology evidence="1">Multi-pass membrane protein</topology>
    </subcellularLocation>
</comment>
<evidence type="ECO:0000313" key="8">
    <source>
        <dbReference type="Proteomes" id="UP000308133"/>
    </source>
</evidence>
<keyword evidence="4 6" id="KW-1133">Transmembrane helix</keyword>
<feature type="transmembrane region" description="Helical" evidence="6">
    <location>
        <begin position="429"/>
        <end position="449"/>
    </location>
</feature>
<organism evidence="7 8">
    <name type="scientific">Elsinoe australis</name>
    <dbReference type="NCBI Taxonomy" id="40998"/>
    <lineage>
        <taxon>Eukaryota</taxon>
        <taxon>Fungi</taxon>
        <taxon>Dikarya</taxon>
        <taxon>Ascomycota</taxon>
        <taxon>Pezizomycotina</taxon>
        <taxon>Dothideomycetes</taxon>
        <taxon>Dothideomycetidae</taxon>
        <taxon>Myriangiales</taxon>
        <taxon>Elsinoaceae</taxon>
        <taxon>Elsinoe</taxon>
    </lineage>
</organism>
<evidence type="ECO:0000256" key="3">
    <source>
        <dbReference type="ARBA" id="ARBA00022692"/>
    </source>
</evidence>
<gene>
    <name evidence="7" type="ORF">C1H76_2858</name>
</gene>
<protein>
    <submittedName>
        <fullName evidence="7">MFS transporter-like protein 44</fullName>
    </submittedName>
</protein>
<keyword evidence="5 6" id="KW-0472">Membrane</keyword>
<dbReference type="Pfam" id="PF07690">
    <property type="entry name" value="MFS_1"/>
    <property type="match status" value="1"/>
</dbReference>
<feature type="transmembrane region" description="Helical" evidence="6">
    <location>
        <begin position="96"/>
        <end position="114"/>
    </location>
</feature>
<evidence type="ECO:0000256" key="5">
    <source>
        <dbReference type="ARBA" id="ARBA00023136"/>
    </source>
</evidence>
<comment type="caution">
    <text evidence="7">The sequence shown here is derived from an EMBL/GenBank/DDBJ whole genome shotgun (WGS) entry which is preliminary data.</text>
</comment>
<evidence type="ECO:0000256" key="2">
    <source>
        <dbReference type="ARBA" id="ARBA00022448"/>
    </source>
</evidence>
<feature type="transmembrane region" description="Helical" evidence="6">
    <location>
        <begin position="203"/>
        <end position="223"/>
    </location>
</feature>
<keyword evidence="3 6" id="KW-0812">Transmembrane</keyword>
<evidence type="ECO:0000313" key="7">
    <source>
        <dbReference type="EMBL" id="TKX24905.1"/>
    </source>
</evidence>
<feature type="transmembrane region" description="Helical" evidence="6">
    <location>
        <begin position="396"/>
        <end position="417"/>
    </location>
</feature>
<reference evidence="7 8" key="1">
    <citation type="submission" date="2018-02" db="EMBL/GenBank/DDBJ databases">
        <title>Draft genome sequences of Elsinoe sp., causing black scab on jojoba.</title>
        <authorList>
            <person name="Stodart B."/>
            <person name="Jeffress S."/>
            <person name="Ash G."/>
            <person name="Arun Chinnappa K."/>
        </authorList>
    </citation>
    <scope>NUCLEOTIDE SEQUENCE [LARGE SCALE GENOMIC DNA]</scope>
    <source>
        <strain evidence="7 8">Hillstone_2</strain>
    </source>
</reference>
<feature type="transmembrane region" description="Helical" evidence="6">
    <location>
        <begin position="361"/>
        <end position="384"/>
    </location>
</feature>
<dbReference type="GO" id="GO:0022857">
    <property type="term" value="F:transmembrane transporter activity"/>
    <property type="evidence" value="ECO:0007669"/>
    <property type="project" value="InterPro"/>
</dbReference>
<evidence type="ECO:0000256" key="4">
    <source>
        <dbReference type="ARBA" id="ARBA00022989"/>
    </source>
</evidence>
<keyword evidence="2" id="KW-0813">Transport</keyword>
<name>A0A4U7B5A5_9PEZI</name>
<feature type="transmembrane region" description="Helical" evidence="6">
    <location>
        <begin position="55"/>
        <end position="76"/>
    </location>
</feature>
<sequence length="492" mass="53120">MTDSKEVVSPSSDSISASSLAVDEAYNFLKDTSLSIEDVENVDIKAVRRRVDRHIVPVLLLSYTFFFIDKVLINYANVMNLSRDLKLKGNDFSNAATTYAVAYLVAQVGHGYALNKLPAAKWLSLNIVLWGITTAGTAGVTDNATLQVSRVFIGAFKAASHPPAPSYSVNVWFMGLGAGQIIGGLMSFAFQHVTNSSLAGWRIMFLVGGVLTILVGLLAFFLIPNSPMTAHFLSDLEKAAVLKSVESNRTGVVGRQFKLTHLLEMAKDIQVWLLTLIVILTCNPSGVISTYSATLIRSFGFSPKSSALLNIPSGAVAIVWTLVSHLGARHTASRWLWIVFCCLPGLLGGALMSFAPSSNRAALLTGVYLVNTVVPALPLAMQWAAANVAGMTKRPFTLSLLAAAFSMGNIIGPQTFQAKDAPGYLPAKITVLAVMAGGAVCAVLLRVYYGWENGRRETGGDEIEGSVVGEAREVELWRNVTDRENREFRYVY</sequence>
<dbReference type="PANTHER" id="PTHR43791">
    <property type="entry name" value="PERMEASE-RELATED"/>
    <property type="match status" value="1"/>
</dbReference>
<dbReference type="AlphaFoldDB" id="A0A4U7B5A5"/>
<dbReference type="GO" id="GO:0016020">
    <property type="term" value="C:membrane"/>
    <property type="evidence" value="ECO:0007669"/>
    <property type="project" value="UniProtKB-SubCell"/>
</dbReference>
<proteinExistence type="predicted"/>
<dbReference type="InterPro" id="IPR036259">
    <property type="entry name" value="MFS_trans_sf"/>
</dbReference>
<feature type="transmembrane region" description="Helical" evidence="6">
    <location>
        <begin position="171"/>
        <end position="191"/>
    </location>
</feature>
<accession>A0A4U7B5A5</accession>
<dbReference type="Gene3D" id="1.20.1250.20">
    <property type="entry name" value="MFS general substrate transporter like domains"/>
    <property type="match status" value="2"/>
</dbReference>
<evidence type="ECO:0000256" key="6">
    <source>
        <dbReference type="SAM" id="Phobius"/>
    </source>
</evidence>
<feature type="transmembrane region" description="Helical" evidence="6">
    <location>
        <begin position="305"/>
        <end position="323"/>
    </location>
</feature>
<dbReference type="SUPFAM" id="SSF103473">
    <property type="entry name" value="MFS general substrate transporter"/>
    <property type="match status" value="1"/>
</dbReference>
<feature type="transmembrane region" description="Helical" evidence="6">
    <location>
        <begin position="335"/>
        <end position="355"/>
    </location>
</feature>
<feature type="transmembrane region" description="Helical" evidence="6">
    <location>
        <begin position="271"/>
        <end position="293"/>
    </location>
</feature>